<keyword evidence="3 5" id="KW-0808">Transferase</keyword>
<evidence type="ECO:0000256" key="1">
    <source>
        <dbReference type="ARBA" id="ARBA00001541"/>
    </source>
</evidence>
<comment type="catalytic activity">
    <reaction evidence="1 5">
        <text>L-glutamyl-[protein] + S-adenosyl-L-methionine = [protein]-L-glutamate 5-O-methyl ester + S-adenosyl-L-homocysteine</text>
        <dbReference type="Rhea" id="RHEA:24452"/>
        <dbReference type="Rhea" id="RHEA-COMP:10208"/>
        <dbReference type="Rhea" id="RHEA-COMP:10311"/>
        <dbReference type="ChEBI" id="CHEBI:29973"/>
        <dbReference type="ChEBI" id="CHEBI:57856"/>
        <dbReference type="ChEBI" id="CHEBI:59789"/>
        <dbReference type="ChEBI" id="CHEBI:82795"/>
        <dbReference type="EC" id="2.1.1.80"/>
    </reaction>
</comment>
<evidence type="ECO:0000256" key="2">
    <source>
        <dbReference type="ARBA" id="ARBA00022603"/>
    </source>
</evidence>
<dbReference type="InterPro" id="IPR050903">
    <property type="entry name" value="Bact_Chemotaxis_MeTrfase"/>
</dbReference>
<keyword evidence="4 5" id="KW-0949">S-adenosyl-L-methionine</keyword>
<dbReference type="InterPro" id="IPR036804">
    <property type="entry name" value="CheR_N_sf"/>
</dbReference>
<keyword evidence="2 5" id="KW-0489">Methyltransferase</keyword>
<feature type="binding site" evidence="6">
    <location>
        <begin position="224"/>
        <end position="225"/>
    </location>
    <ligand>
        <name>S-adenosyl-L-methionine</name>
        <dbReference type="ChEBI" id="CHEBI:59789"/>
    </ligand>
</feature>
<gene>
    <name evidence="8" type="ORF">CSR02_15660</name>
</gene>
<dbReference type="PIRSF" id="PIRSF000410">
    <property type="entry name" value="CheR"/>
    <property type="match status" value="1"/>
</dbReference>
<comment type="caution">
    <text evidence="8">The sequence shown here is derived from an EMBL/GenBank/DDBJ whole genome shotgun (WGS) entry which is preliminary data.</text>
</comment>
<evidence type="ECO:0000256" key="4">
    <source>
        <dbReference type="ARBA" id="ARBA00022691"/>
    </source>
</evidence>
<feature type="binding site" evidence="6">
    <location>
        <position position="124"/>
    </location>
    <ligand>
        <name>S-adenosyl-L-methionine</name>
        <dbReference type="ChEBI" id="CHEBI:59789"/>
    </ligand>
</feature>
<comment type="function">
    <text evidence="5">Methylation of the membrane-bound methyl-accepting chemotaxis proteins (MCP) to form gamma-glutamyl methyl ester residues in MCP.</text>
</comment>
<feature type="domain" description="CheR-type methyltransferase" evidence="7">
    <location>
        <begin position="3"/>
        <end position="280"/>
    </location>
</feature>
<dbReference type="InterPro" id="IPR029063">
    <property type="entry name" value="SAM-dependent_MTases_sf"/>
</dbReference>
<dbReference type="Pfam" id="PF03705">
    <property type="entry name" value="CheR_N"/>
    <property type="match status" value="1"/>
</dbReference>
<organism evidence="8 9">
    <name type="scientific">Acetobacter pomorum</name>
    <dbReference type="NCBI Taxonomy" id="65959"/>
    <lineage>
        <taxon>Bacteria</taxon>
        <taxon>Pseudomonadati</taxon>
        <taxon>Pseudomonadota</taxon>
        <taxon>Alphaproteobacteria</taxon>
        <taxon>Acetobacterales</taxon>
        <taxon>Acetobacteraceae</taxon>
        <taxon>Acetobacter</taxon>
    </lineage>
</organism>
<dbReference type="RefSeq" id="WP_099542311.1">
    <property type="nucleotide sequence ID" value="NZ_PEBQ01000209.1"/>
</dbReference>
<dbReference type="EMBL" id="PEBQ01000209">
    <property type="protein sequence ID" value="PHY92674.1"/>
    <property type="molecule type" value="Genomic_DNA"/>
</dbReference>
<dbReference type="InterPro" id="IPR022642">
    <property type="entry name" value="CheR_C"/>
</dbReference>
<dbReference type="GO" id="GO:0008983">
    <property type="term" value="F:protein-glutamate O-methyltransferase activity"/>
    <property type="evidence" value="ECO:0007669"/>
    <property type="project" value="UniProtKB-EC"/>
</dbReference>
<dbReference type="CDD" id="cd02440">
    <property type="entry name" value="AdoMet_MTases"/>
    <property type="match status" value="1"/>
</dbReference>
<dbReference type="AlphaFoldDB" id="A0A2G4R7Z0"/>
<dbReference type="Pfam" id="PF01739">
    <property type="entry name" value="CheR"/>
    <property type="match status" value="1"/>
</dbReference>
<feature type="binding site" evidence="6">
    <location>
        <position position="80"/>
    </location>
    <ligand>
        <name>S-adenosyl-L-methionine</name>
        <dbReference type="ChEBI" id="CHEBI:59789"/>
    </ligand>
</feature>
<dbReference type="InterPro" id="IPR026024">
    <property type="entry name" value="Chemotaxis_MeTrfase_CheR"/>
</dbReference>
<dbReference type="OrthoDB" id="9816309at2"/>
<dbReference type="InterPro" id="IPR022641">
    <property type="entry name" value="CheR_N"/>
</dbReference>
<evidence type="ECO:0000313" key="9">
    <source>
        <dbReference type="Proteomes" id="UP000228751"/>
    </source>
</evidence>
<dbReference type="SUPFAM" id="SSF53335">
    <property type="entry name" value="S-adenosyl-L-methionine-dependent methyltransferases"/>
    <property type="match status" value="1"/>
</dbReference>
<protein>
    <recommendedName>
        <fullName evidence="5">Chemotaxis protein methyltransferase</fullName>
        <ecNumber evidence="5">2.1.1.80</ecNumber>
    </recommendedName>
</protein>
<feature type="binding site" evidence="6">
    <location>
        <begin position="207"/>
        <end position="208"/>
    </location>
    <ligand>
        <name>S-adenosyl-L-methionine</name>
        <dbReference type="ChEBI" id="CHEBI:59789"/>
    </ligand>
</feature>
<dbReference type="SMART" id="SM00138">
    <property type="entry name" value="MeTrc"/>
    <property type="match status" value="1"/>
</dbReference>
<feature type="binding site" evidence="6">
    <location>
        <position position="150"/>
    </location>
    <ligand>
        <name>S-adenosyl-L-methionine</name>
        <dbReference type="ChEBI" id="CHEBI:59789"/>
    </ligand>
</feature>
<feature type="binding site" evidence="6">
    <location>
        <position position="82"/>
    </location>
    <ligand>
        <name>S-adenosyl-L-methionine</name>
        <dbReference type="ChEBI" id="CHEBI:59789"/>
    </ligand>
</feature>
<feature type="binding site" evidence="6">
    <location>
        <position position="86"/>
    </location>
    <ligand>
        <name>S-adenosyl-L-methionine</name>
        <dbReference type="ChEBI" id="CHEBI:59789"/>
    </ligand>
</feature>
<name>A0A2G4R7Z0_9PROT</name>
<dbReference type="PROSITE" id="PS50123">
    <property type="entry name" value="CHER"/>
    <property type="match status" value="1"/>
</dbReference>
<dbReference type="EC" id="2.1.1.80" evidence="5"/>
<dbReference type="PRINTS" id="PR00996">
    <property type="entry name" value="CHERMTFRASE"/>
</dbReference>
<dbReference type="PANTHER" id="PTHR24422">
    <property type="entry name" value="CHEMOTAXIS PROTEIN METHYLTRANSFERASE"/>
    <property type="match status" value="1"/>
</dbReference>
<keyword evidence="9" id="KW-1185">Reference proteome</keyword>
<sequence length="280" mass="31890">MPSADIDFGYSDADFRRVRQIAMAEAGISLPETKKNLVYSRLSRRIRETGYHSFNSYLDFVVTKAGEKERDKLICAITTNVTSFFREGHHFEHLHDVVLPQIARNLRAGGMGRLWSAACSTGQEAWSMAMTTMDVIPDAPSLDMKILGTDINRDVVDVGRRGVYLSQDINAIPSTMKKKWVVEDKDEPGYSMITGEIRELPVFNILNLNSNWPIRKKFDAIFCRNVVIYFSAETREALWKRLADHLVPGGYLYVGHSERVERQDECNLTAESSTIYRKRG</sequence>
<dbReference type="SUPFAM" id="SSF47757">
    <property type="entry name" value="Chemotaxis receptor methyltransferase CheR, N-terminal domain"/>
    <property type="match status" value="1"/>
</dbReference>
<dbReference type="Proteomes" id="UP000228751">
    <property type="component" value="Unassembled WGS sequence"/>
</dbReference>
<dbReference type="InterPro" id="IPR000780">
    <property type="entry name" value="CheR_MeTrfase"/>
</dbReference>
<proteinExistence type="predicted"/>
<evidence type="ECO:0000256" key="5">
    <source>
        <dbReference type="PIRNR" id="PIRNR000410"/>
    </source>
</evidence>
<evidence type="ECO:0000259" key="7">
    <source>
        <dbReference type="PROSITE" id="PS50123"/>
    </source>
</evidence>
<reference evidence="8 9" key="1">
    <citation type="submission" date="2017-10" db="EMBL/GenBank/DDBJ databases">
        <title>Genomic analysis of the genus Acetobacter.</title>
        <authorList>
            <person name="Kim K.H."/>
            <person name="Chun B.H."/>
            <person name="Son A.R."/>
            <person name="Jeon C.O."/>
        </authorList>
    </citation>
    <scope>NUCLEOTIDE SEQUENCE [LARGE SCALE GENOMIC DNA]</scope>
    <source>
        <strain evidence="8 9">LHT 2458</strain>
    </source>
</reference>
<dbReference type="PANTHER" id="PTHR24422:SF19">
    <property type="entry name" value="CHEMOTAXIS PROTEIN METHYLTRANSFERASE"/>
    <property type="match status" value="1"/>
</dbReference>
<evidence type="ECO:0000256" key="6">
    <source>
        <dbReference type="PIRSR" id="PIRSR000410-1"/>
    </source>
</evidence>
<dbReference type="Gene3D" id="1.10.155.10">
    <property type="entry name" value="Chemotaxis receptor methyltransferase CheR, N-terminal domain"/>
    <property type="match status" value="1"/>
</dbReference>
<dbReference type="GO" id="GO:0032259">
    <property type="term" value="P:methylation"/>
    <property type="evidence" value="ECO:0007669"/>
    <property type="project" value="UniProtKB-KW"/>
</dbReference>
<accession>A0A2G4R7Z0</accession>
<dbReference type="Gene3D" id="3.40.50.150">
    <property type="entry name" value="Vaccinia Virus protein VP39"/>
    <property type="match status" value="1"/>
</dbReference>
<evidence type="ECO:0000313" key="8">
    <source>
        <dbReference type="EMBL" id="PHY92674.1"/>
    </source>
</evidence>
<evidence type="ECO:0000256" key="3">
    <source>
        <dbReference type="ARBA" id="ARBA00022679"/>
    </source>
</evidence>